<accession>A0AAU7VLC6</accession>
<gene>
    <name evidence="3" type="ORF">PRVXT_002744</name>
</gene>
<evidence type="ECO:0000259" key="2">
    <source>
        <dbReference type="Pfam" id="PF01979"/>
    </source>
</evidence>
<dbReference type="AlphaFoldDB" id="A0AAU7VLC6"/>
<name>A0AAU7VLC6_9FIRM</name>
<dbReference type="InterPro" id="IPR032466">
    <property type="entry name" value="Metal_Hydrolase"/>
</dbReference>
<reference evidence="3" key="1">
    <citation type="journal article" date="2013" name="Extremophiles">
        <title>Proteinivorax tanatarense gen. nov., sp. nov., an anaerobic, haloalkaliphilic, proteolytic bacterium isolated from a decaying algal bloom, and proposal of Proteinivoraceae fam. nov.</title>
        <authorList>
            <person name="Kevbrin V."/>
            <person name="Boltyanskaya Y."/>
            <person name="Zhilina T."/>
            <person name="Kolganova T."/>
            <person name="Lavrentjeva E."/>
            <person name="Kuznetsov B."/>
        </authorList>
    </citation>
    <scope>NUCLEOTIDE SEQUENCE</scope>
    <source>
        <strain evidence="3">Z-910T</strain>
    </source>
</reference>
<dbReference type="GO" id="GO:0016810">
    <property type="term" value="F:hydrolase activity, acting on carbon-nitrogen (but not peptide) bonds"/>
    <property type="evidence" value="ECO:0007669"/>
    <property type="project" value="InterPro"/>
</dbReference>
<feature type="domain" description="Amidohydrolase-related" evidence="2">
    <location>
        <begin position="58"/>
        <end position="423"/>
    </location>
</feature>
<dbReference type="SUPFAM" id="SSF51556">
    <property type="entry name" value="Metallo-dependent hydrolases"/>
    <property type="match status" value="1"/>
</dbReference>
<dbReference type="CDD" id="cd01298">
    <property type="entry name" value="ATZ_TRZ_like"/>
    <property type="match status" value="1"/>
</dbReference>
<evidence type="ECO:0000313" key="3">
    <source>
        <dbReference type="EMBL" id="XBX74686.1"/>
    </source>
</evidence>
<sequence>MVDILIKNATLITMEGKGLGIIPQGAVSIKDNKITEVGQLRNFTQKKAHKEIDVEEKVVMPGLIDAHIHTGIGILRGLSQDVDNWMEGGLWPFVKALDEEGRVKGSMVNIIEGLKAGTTTFCDYDNPMGKIANNHAQVGSRAVLADTVNEMSDKSDIEVGDLYPLDPSVGQEKLRNALELMEKWHGYKDGRIRCLMGPQGPDMMSKELLLEVKEIAKRYNTKIHMHVAQGDREIYQMEKRYGKRSIQYLDEIGYLDDMLLAVHLTEATAEETKLVAQRGASMILCSGSIGIIDGIVPPAAEFKKYSSKLALGSDQAPGNNCNNMFNEMKFTAILNKCKVNDPKVFPAWEVLKMATINAAKALGMEDEIGSIAPGKKADIIIVDTNSPSMFPALQTPQRNIVPNLVYSANGSEVETVIIDGEIVMEERRLTKTNEKQAILEGQKAAENIAQRAEKFYKNMNTTLSKKMEEGLI</sequence>
<organism evidence="3">
    <name type="scientific">Proteinivorax tanatarense</name>
    <dbReference type="NCBI Taxonomy" id="1260629"/>
    <lineage>
        <taxon>Bacteria</taxon>
        <taxon>Bacillati</taxon>
        <taxon>Bacillota</taxon>
        <taxon>Clostridia</taxon>
        <taxon>Eubacteriales</taxon>
        <taxon>Proteinivoracaceae</taxon>
        <taxon>Proteinivorax</taxon>
    </lineage>
</organism>
<dbReference type="InterPro" id="IPR006680">
    <property type="entry name" value="Amidohydro-rel"/>
</dbReference>
<dbReference type="InterPro" id="IPR011059">
    <property type="entry name" value="Metal-dep_hydrolase_composite"/>
</dbReference>
<protein>
    <submittedName>
        <fullName evidence="3">Amidohydrolase</fullName>
    </submittedName>
</protein>
<dbReference type="InterPro" id="IPR050287">
    <property type="entry name" value="MTA/SAH_deaminase"/>
</dbReference>
<dbReference type="SUPFAM" id="SSF51338">
    <property type="entry name" value="Composite domain of metallo-dependent hydrolases"/>
    <property type="match status" value="1"/>
</dbReference>
<dbReference type="EMBL" id="CP158367">
    <property type="protein sequence ID" value="XBX74686.1"/>
    <property type="molecule type" value="Genomic_DNA"/>
</dbReference>
<dbReference type="Pfam" id="PF01979">
    <property type="entry name" value="Amidohydro_1"/>
    <property type="match status" value="1"/>
</dbReference>
<dbReference type="PANTHER" id="PTHR43794">
    <property type="entry name" value="AMINOHYDROLASE SSNA-RELATED"/>
    <property type="match status" value="1"/>
</dbReference>
<dbReference type="RefSeq" id="WP_350343435.1">
    <property type="nucleotide sequence ID" value="NZ_CP158367.1"/>
</dbReference>
<dbReference type="Gene3D" id="2.30.40.10">
    <property type="entry name" value="Urease, subunit C, domain 1"/>
    <property type="match status" value="1"/>
</dbReference>
<reference evidence="3" key="2">
    <citation type="submission" date="2024-06" db="EMBL/GenBank/DDBJ databases">
        <authorList>
            <person name="Petrova K.O."/>
            <person name="Toshchakov S.V."/>
            <person name="Boltjanskaja Y.V."/>
            <person name="Kevbrin V."/>
        </authorList>
    </citation>
    <scope>NUCLEOTIDE SEQUENCE</scope>
    <source>
        <strain evidence="3">Z-910T</strain>
    </source>
</reference>
<proteinExistence type="predicted"/>
<dbReference type="PANTHER" id="PTHR43794:SF11">
    <property type="entry name" value="AMIDOHYDROLASE-RELATED DOMAIN-CONTAINING PROTEIN"/>
    <property type="match status" value="1"/>
</dbReference>
<evidence type="ECO:0000256" key="1">
    <source>
        <dbReference type="ARBA" id="ARBA00022801"/>
    </source>
</evidence>
<keyword evidence="1" id="KW-0378">Hydrolase</keyword>
<dbReference type="Gene3D" id="3.20.20.140">
    <property type="entry name" value="Metal-dependent hydrolases"/>
    <property type="match status" value="1"/>
</dbReference>